<dbReference type="Proteomes" id="UP001177003">
    <property type="component" value="Chromosome 0"/>
</dbReference>
<sequence length="257" mass="29448">MISYQEEALKTIYTATRNILHLDGLKGDLLYDDFEPQVILAECLKSFGHWMIAHATELLTPDNIQVEIFLKEERHNVQLLLYCKQNIEICRLYSLDSIAGMHHWKHGRKGSGIFWLQQAHDEVRLNRNAQKLFDFVGKSISDEYIFYKGGKNLVLKVQQKQKVIQMCCILTVGTKSIGKRSPHHFAACEEAGVLVVIRLQLIHPLNHPTTNIDACAKGNLGRFINHNCQPNCRTEKGGTLWFCNRIMEIFLVFASLV</sequence>
<dbReference type="InterPro" id="IPR011502">
    <property type="entry name" value="Nucleoporin_Nup85"/>
</dbReference>
<keyword evidence="9" id="KW-0472">Membrane</keyword>
<keyword evidence="5 9" id="KW-0653">Protein transport</keyword>
<comment type="function">
    <text evidence="9">Functions as a component of the nuclear pore complex (NPC).</text>
</comment>
<dbReference type="SUPFAM" id="SSF82199">
    <property type="entry name" value="SET domain"/>
    <property type="match status" value="1"/>
</dbReference>
<evidence type="ECO:0000313" key="11">
    <source>
        <dbReference type="EMBL" id="CAI9263479.1"/>
    </source>
</evidence>
<evidence type="ECO:0000256" key="1">
    <source>
        <dbReference type="ARBA" id="ARBA00004567"/>
    </source>
</evidence>
<protein>
    <recommendedName>
        <fullName evidence="9">Nuclear pore complex protein Nup85</fullName>
    </recommendedName>
</protein>
<keyword evidence="12" id="KW-1185">Reference proteome</keyword>
<proteinExistence type="inferred from homology"/>
<dbReference type="GO" id="GO:0031080">
    <property type="term" value="C:nuclear pore outer ring"/>
    <property type="evidence" value="ECO:0007669"/>
    <property type="project" value="TreeGrafter"/>
</dbReference>
<keyword evidence="8 9" id="KW-0539">Nucleus</keyword>
<dbReference type="InterPro" id="IPR046341">
    <property type="entry name" value="SET_dom_sf"/>
</dbReference>
<comment type="subcellular location">
    <subcellularLocation>
        <location evidence="1 9">Nucleus</location>
        <location evidence="1 9">Nuclear pore complex</location>
    </subcellularLocation>
</comment>
<evidence type="ECO:0000256" key="7">
    <source>
        <dbReference type="ARBA" id="ARBA00023132"/>
    </source>
</evidence>
<dbReference type="Gene3D" id="2.170.270.10">
    <property type="entry name" value="SET domain"/>
    <property type="match status" value="1"/>
</dbReference>
<dbReference type="GO" id="GO:0006406">
    <property type="term" value="P:mRNA export from nucleus"/>
    <property type="evidence" value="ECO:0007669"/>
    <property type="project" value="TreeGrafter"/>
</dbReference>
<dbReference type="PANTHER" id="PTHR13373:SF21">
    <property type="entry name" value="NUCLEAR PORE COMPLEX PROTEIN NUP85"/>
    <property type="match status" value="1"/>
</dbReference>
<dbReference type="Pfam" id="PF00856">
    <property type="entry name" value="SET"/>
    <property type="match status" value="1"/>
</dbReference>
<accession>A0AA35USR1</accession>
<dbReference type="Pfam" id="PF07575">
    <property type="entry name" value="Nucleopor_Nup85"/>
    <property type="match status" value="1"/>
</dbReference>
<keyword evidence="4 9" id="KW-0509">mRNA transport</keyword>
<dbReference type="AlphaFoldDB" id="A0AA35USR1"/>
<evidence type="ECO:0000259" key="10">
    <source>
        <dbReference type="Pfam" id="PF00856"/>
    </source>
</evidence>
<reference evidence="11" key="1">
    <citation type="submission" date="2023-04" db="EMBL/GenBank/DDBJ databases">
        <authorList>
            <person name="Vijverberg K."/>
            <person name="Xiong W."/>
            <person name="Schranz E."/>
        </authorList>
    </citation>
    <scope>NUCLEOTIDE SEQUENCE</scope>
</reference>
<dbReference type="PANTHER" id="PTHR13373">
    <property type="entry name" value="FROUNT PROTEIN-RELATED"/>
    <property type="match status" value="1"/>
</dbReference>
<name>A0AA35USR1_LACSI</name>
<dbReference type="GO" id="GO:0031965">
    <property type="term" value="C:nuclear membrane"/>
    <property type="evidence" value="ECO:0007669"/>
    <property type="project" value="UniProtKB-UniRule"/>
</dbReference>
<keyword evidence="3 9" id="KW-0813">Transport</keyword>
<evidence type="ECO:0000256" key="4">
    <source>
        <dbReference type="ARBA" id="ARBA00022816"/>
    </source>
</evidence>
<dbReference type="GO" id="GO:0045893">
    <property type="term" value="P:positive regulation of DNA-templated transcription"/>
    <property type="evidence" value="ECO:0007669"/>
    <property type="project" value="TreeGrafter"/>
</dbReference>
<comment type="subunit">
    <text evidence="9">Component of the nuclear pore complex (NPC).</text>
</comment>
<dbReference type="GO" id="GO:0006606">
    <property type="term" value="P:protein import into nucleus"/>
    <property type="evidence" value="ECO:0007669"/>
    <property type="project" value="TreeGrafter"/>
</dbReference>
<evidence type="ECO:0000256" key="9">
    <source>
        <dbReference type="RuleBase" id="RU365073"/>
    </source>
</evidence>
<comment type="similarity">
    <text evidence="2 9">Belongs to the nucleoporin Nup85 family.</text>
</comment>
<feature type="domain" description="SET" evidence="10">
    <location>
        <begin position="157"/>
        <end position="236"/>
    </location>
</feature>
<evidence type="ECO:0000256" key="2">
    <source>
        <dbReference type="ARBA" id="ARBA00005573"/>
    </source>
</evidence>
<organism evidence="11 12">
    <name type="scientific">Lactuca saligna</name>
    <name type="common">Willowleaf lettuce</name>
    <dbReference type="NCBI Taxonomy" id="75948"/>
    <lineage>
        <taxon>Eukaryota</taxon>
        <taxon>Viridiplantae</taxon>
        <taxon>Streptophyta</taxon>
        <taxon>Embryophyta</taxon>
        <taxon>Tracheophyta</taxon>
        <taxon>Spermatophyta</taxon>
        <taxon>Magnoliopsida</taxon>
        <taxon>eudicotyledons</taxon>
        <taxon>Gunneridae</taxon>
        <taxon>Pentapetalae</taxon>
        <taxon>asterids</taxon>
        <taxon>campanulids</taxon>
        <taxon>Asterales</taxon>
        <taxon>Asteraceae</taxon>
        <taxon>Cichorioideae</taxon>
        <taxon>Cichorieae</taxon>
        <taxon>Lactucinae</taxon>
        <taxon>Lactuca</taxon>
    </lineage>
</organism>
<keyword evidence="6 9" id="KW-0811">Translocation</keyword>
<gene>
    <name evidence="11" type="ORF">LSALG_LOCUS4168</name>
</gene>
<keyword evidence="7 9" id="KW-0906">Nuclear pore complex</keyword>
<evidence type="ECO:0000256" key="6">
    <source>
        <dbReference type="ARBA" id="ARBA00023010"/>
    </source>
</evidence>
<dbReference type="InterPro" id="IPR001214">
    <property type="entry name" value="SET_dom"/>
</dbReference>
<dbReference type="EMBL" id="OX465086">
    <property type="protein sequence ID" value="CAI9263479.1"/>
    <property type="molecule type" value="Genomic_DNA"/>
</dbReference>
<evidence type="ECO:0000313" key="12">
    <source>
        <dbReference type="Proteomes" id="UP001177003"/>
    </source>
</evidence>
<evidence type="ECO:0000256" key="3">
    <source>
        <dbReference type="ARBA" id="ARBA00022448"/>
    </source>
</evidence>
<evidence type="ECO:0000256" key="8">
    <source>
        <dbReference type="ARBA" id="ARBA00023242"/>
    </source>
</evidence>
<evidence type="ECO:0000256" key="5">
    <source>
        <dbReference type="ARBA" id="ARBA00022927"/>
    </source>
</evidence>
<dbReference type="GO" id="GO:0017056">
    <property type="term" value="F:structural constituent of nuclear pore"/>
    <property type="evidence" value="ECO:0007669"/>
    <property type="project" value="TreeGrafter"/>
</dbReference>